<keyword evidence="3" id="KW-1185">Reference proteome</keyword>
<name>A0A0D0V8H3_9TREE</name>
<gene>
    <name evidence="2" type="ORF">I313_01024</name>
</gene>
<sequence>MSRPRQSSHTSLGFLCLLHRMTIKTGRPSLFRQSLNQSPRLRKKTALQDSKRVSLVLLQRSVPLARLTNLLLPRVRPIPIPPSSRNKCHRNPLRRRVNRNRKRSHFSLNVLLTLRLTPRHPPLRPVPQRLLLPEVSICPRWRKAKVLQRSKELWSRSRQPRRFRILRRLIQQAVLSNVISFSQQQQPPPRPPPRSKMALGYPSRSRQRTTMTTTTKIMTRIHWPSIVRAPKTSMILMTLFSLVKLLLNTTDGMRTHPSIGIPVTLLMKKRMIMVAARVQPHAWARA</sequence>
<dbReference type="Proteomes" id="UP000053392">
    <property type="component" value="Unassembled WGS sequence"/>
</dbReference>
<protein>
    <submittedName>
        <fullName evidence="2">Uncharacterized protein</fullName>
    </submittedName>
</protein>
<dbReference type="HOGENOM" id="CLU_973229_0_0_1"/>
<proteinExistence type="predicted"/>
<evidence type="ECO:0000313" key="2">
    <source>
        <dbReference type="EMBL" id="KIR42819.1"/>
    </source>
</evidence>
<reference evidence="2 3" key="1">
    <citation type="submission" date="2015-01" db="EMBL/GenBank/DDBJ databases">
        <title>The Genome Sequence of Cryptococcus gattii Ram5.</title>
        <authorList>
            <consortium name="The Broad Institute Genomics Platform"/>
            <person name="Cuomo C."/>
            <person name="Litvintseva A."/>
            <person name="Chen Y."/>
            <person name="Heitman J."/>
            <person name="Sun S."/>
            <person name="Springer D."/>
            <person name="Dromer F."/>
            <person name="Young S."/>
            <person name="Zeng Q."/>
            <person name="Gargeya S."/>
            <person name="Abouelleil A."/>
            <person name="Alvarado L."/>
            <person name="Chapman S.B."/>
            <person name="Gainer-Dewar J."/>
            <person name="Goldberg J."/>
            <person name="Griggs A."/>
            <person name="Gujja S."/>
            <person name="Hansen M."/>
            <person name="Howarth C."/>
            <person name="Imamovic A."/>
            <person name="Larimer J."/>
            <person name="Murphy C."/>
            <person name="Naylor J."/>
            <person name="Pearson M."/>
            <person name="Priest M."/>
            <person name="Roberts A."/>
            <person name="Saif S."/>
            <person name="Shea T."/>
            <person name="Sykes S."/>
            <person name="Wortman J."/>
            <person name="Nusbaum C."/>
            <person name="Birren B."/>
        </authorList>
    </citation>
    <scope>NUCLEOTIDE SEQUENCE [LARGE SCALE GENOMIC DNA]</scope>
    <source>
        <strain evidence="2 3">Ram5</strain>
    </source>
</reference>
<dbReference type="AlphaFoldDB" id="A0A0D0V8H3"/>
<dbReference type="EMBL" id="KN847897">
    <property type="protein sequence ID" value="KIR42819.1"/>
    <property type="molecule type" value="Genomic_DNA"/>
</dbReference>
<evidence type="ECO:0000256" key="1">
    <source>
        <dbReference type="SAM" id="MobiDB-lite"/>
    </source>
</evidence>
<organism evidence="2 3">
    <name type="scientific">Cryptococcus deuterogattii Ram5</name>
    <dbReference type="NCBI Taxonomy" id="1296110"/>
    <lineage>
        <taxon>Eukaryota</taxon>
        <taxon>Fungi</taxon>
        <taxon>Dikarya</taxon>
        <taxon>Basidiomycota</taxon>
        <taxon>Agaricomycotina</taxon>
        <taxon>Tremellomycetes</taxon>
        <taxon>Tremellales</taxon>
        <taxon>Cryptococcaceae</taxon>
        <taxon>Cryptococcus</taxon>
        <taxon>Cryptococcus gattii species complex</taxon>
    </lineage>
</organism>
<evidence type="ECO:0000313" key="3">
    <source>
        <dbReference type="Proteomes" id="UP000053392"/>
    </source>
</evidence>
<feature type="region of interest" description="Disordered" evidence="1">
    <location>
        <begin position="180"/>
        <end position="210"/>
    </location>
</feature>
<accession>A0A0D0V8H3</accession>